<dbReference type="InterPro" id="IPR019489">
    <property type="entry name" value="Clp_ATPase_C"/>
</dbReference>
<dbReference type="GO" id="GO:0016887">
    <property type="term" value="F:ATP hydrolysis activity"/>
    <property type="evidence" value="ECO:0007669"/>
    <property type="project" value="InterPro"/>
</dbReference>
<dbReference type="InterPro" id="IPR041546">
    <property type="entry name" value="ClpA/ClpB_AAA_lid"/>
</dbReference>
<evidence type="ECO:0000259" key="6">
    <source>
        <dbReference type="SMART" id="SM00382"/>
    </source>
</evidence>
<feature type="coiled-coil region" evidence="5">
    <location>
        <begin position="154"/>
        <end position="181"/>
    </location>
</feature>
<evidence type="ECO:0000256" key="4">
    <source>
        <dbReference type="ARBA" id="ARBA00023186"/>
    </source>
</evidence>
<evidence type="ECO:0000256" key="1">
    <source>
        <dbReference type="ARBA" id="ARBA00022737"/>
    </source>
</evidence>
<reference evidence="9" key="1">
    <citation type="submission" date="2017-09" db="EMBL/GenBank/DDBJ databases">
        <title>Depth-based differentiation of microbial function through sediment-hosted aquifers and enrichment of novel symbionts in the deep terrestrial subsurface.</title>
        <authorList>
            <person name="Probst A.J."/>
            <person name="Ladd B."/>
            <person name="Jarett J.K."/>
            <person name="Geller-Mcgrath D.E."/>
            <person name="Sieber C.M.K."/>
            <person name="Emerson J.B."/>
            <person name="Anantharaman K."/>
            <person name="Thomas B.C."/>
            <person name="Malmstrom R."/>
            <person name="Stieglmeier M."/>
            <person name="Klingl A."/>
            <person name="Woyke T."/>
            <person name="Ryan C.M."/>
            <person name="Banfield J.F."/>
        </authorList>
    </citation>
    <scope>NUCLEOTIDE SEQUENCE [LARGE SCALE GENOMIC DNA]</scope>
</reference>
<sequence length="824" mass="93032">MNTNILDKFTANYKLALGSAYELSLVNNKKIELLDIFWGLYKSKGSLANEVLAKTGIKQQSENETQANHKIKINMTEMLADKKEILPQEIKKIIIKSVNLSVKHNHKYIGTEHLLYSLIAVNDKKINSLLEKNNIKPNTLLRHLDMILNSTSHFSDMAQAMNALKEKIDQKQKNKKTKKEEILLDFFATCLTDKEIQKNISPVIGRQSEINRIIQILSRKNKNNPILLGDPGVGKTAIIEGLAKKILEYDVPNILLNKKIYSLDIPLLVAGTSFRGEFEARIKQIVDEVKNNQNIILFIDEIHNIIGAGSASGTMDAANILKPALARGEIRCIGATTYDDFRKHIEGDAALTRRFQPVKINEPSSTEAIAIIKGIKNSFIKHHGIDISDEAIEQAVFLSERYITDQFLPDKAIDLIDEAAARKKLLEPSDNNYKKIISLENNLEEVIKQKKHLILEEKYKEALEIKTKELELINKIYLAEGEQLKNNIKPENLSRRVVMGEDITAITAEAIKINLPNTKNSRHTLKNLKKTLKKQIIGQDKILDELINTLKRSAVGLTGEKRPLGSFVFAGPSGVGKTYTAEVLANTFFQGKESLIRIDMSEFAEKFNISKLLGAPAGYIGYGEGGTLTEKIRRNPYSVVLFDEIEKAHPDLFNLLLQILEDGHLTDAKGKITNFKNSIIIMTTNIGLKKSKEKESLGFENGHKRSTQDDFIENIENFLRPELLNRIDQILVFNTLAKKDIKKIIAIELANINKNLNNKNLRIAWTNEVTDVLTNDYDEDQGARQIRKILREKIENPLAEKIIGQKIKKGITHIEIIDNKIVIS</sequence>
<dbReference type="Pfam" id="PF10431">
    <property type="entry name" value="ClpB_D2-small"/>
    <property type="match status" value="1"/>
</dbReference>
<dbReference type="CDD" id="cd00009">
    <property type="entry name" value="AAA"/>
    <property type="match status" value="1"/>
</dbReference>
<dbReference type="Pfam" id="PF00004">
    <property type="entry name" value="AAA"/>
    <property type="match status" value="1"/>
</dbReference>
<keyword evidence="3 8" id="KW-0067">ATP-binding</keyword>
<dbReference type="PANTHER" id="PTHR11638">
    <property type="entry name" value="ATP-DEPENDENT CLP PROTEASE"/>
    <property type="match status" value="1"/>
</dbReference>
<dbReference type="InterPro" id="IPR018368">
    <property type="entry name" value="ClpA/B_CS1"/>
</dbReference>
<name>A0A2M6XT38_9BACT</name>
<accession>A0A2M6XT38</accession>
<dbReference type="Gene3D" id="4.10.860.10">
    <property type="entry name" value="UVR domain"/>
    <property type="match status" value="1"/>
</dbReference>
<dbReference type="GO" id="GO:0006508">
    <property type="term" value="P:proteolysis"/>
    <property type="evidence" value="ECO:0007669"/>
    <property type="project" value="UniProtKB-KW"/>
</dbReference>
<feature type="domain" description="Clp ATPase C-terminal" evidence="7">
    <location>
        <begin position="736"/>
        <end position="823"/>
    </location>
</feature>
<dbReference type="SUPFAM" id="SSF52540">
    <property type="entry name" value="P-loop containing nucleoside triphosphate hydrolases"/>
    <property type="match status" value="2"/>
</dbReference>
<dbReference type="Proteomes" id="UP000230586">
    <property type="component" value="Unassembled WGS sequence"/>
</dbReference>
<dbReference type="GO" id="GO:0005737">
    <property type="term" value="C:cytoplasm"/>
    <property type="evidence" value="ECO:0007669"/>
    <property type="project" value="TreeGrafter"/>
</dbReference>
<dbReference type="InterPro" id="IPR036628">
    <property type="entry name" value="Clp_N_dom_sf"/>
</dbReference>
<organism evidence="8 9">
    <name type="scientific">Candidatus Kuenenbacteria bacterium CG08_land_8_20_14_0_20_37_23</name>
    <dbReference type="NCBI Taxonomy" id="1974617"/>
    <lineage>
        <taxon>Bacteria</taxon>
        <taxon>Candidatus Kueneniibacteriota</taxon>
    </lineage>
</organism>
<dbReference type="PANTHER" id="PTHR11638:SF18">
    <property type="entry name" value="HEAT SHOCK PROTEIN 104"/>
    <property type="match status" value="1"/>
</dbReference>
<evidence type="ECO:0000313" key="8">
    <source>
        <dbReference type="EMBL" id="PIU10806.1"/>
    </source>
</evidence>
<dbReference type="InterPro" id="IPR001270">
    <property type="entry name" value="ClpA/B"/>
</dbReference>
<dbReference type="SMART" id="SM00382">
    <property type="entry name" value="AAA"/>
    <property type="match status" value="2"/>
</dbReference>
<dbReference type="InterPro" id="IPR050130">
    <property type="entry name" value="ClpA_ClpB"/>
</dbReference>
<feature type="domain" description="AAA+ ATPase" evidence="6">
    <location>
        <begin position="221"/>
        <end position="365"/>
    </location>
</feature>
<keyword evidence="4" id="KW-0143">Chaperone</keyword>
<dbReference type="Pfam" id="PF07724">
    <property type="entry name" value="AAA_2"/>
    <property type="match status" value="1"/>
</dbReference>
<dbReference type="Pfam" id="PF02861">
    <property type="entry name" value="Clp_N"/>
    <property type="match status" value="1"/>
</dbReference>
<evidence type="ECO:0000256" key="5">
    <source>
        <dbReference type="SAM" id="Coils"/>
    </source>
</evidence>
<keyword evidence="5" id="KW-0175">Coiled coil</keyword>
<dbReference type="CDD" id="cd19499">
    <property type="entry name" value="RecA-like_ClpB_Hsp104-like"/>
    <property type="match status" value="1"/>
</dbReference>
<evidence type="ECO:0000259" key="7">
    <source>
        <dbReference type="SMART" id="SM01086"/>
    </source>
</evidence>
<feature type="domain" description="AAA+ ATPase" evidence="6">
    <location>
        <begin position="563"/>
        <end position="737"/>
    </location>
</feature>
<comment type="caution">
    <text evidence="8">The sequence shown here is derived from an EMBL/GenBank/DDBJ whole genome shotgun (WGS) entry which is preliminary data.</text>
</comment>
<dbReference type="SMART" id="SM01086">
    <property type="entry name" value="ClpB_D2-small"/>
    <property type="match status" value="1"/>
</dbReference>
<dbReference type="FunFam" id="3.40.50.300:FF:000025">
    <property type="entry name" value="ATP-dependent Clp protease subunit"/>
    <property type="match status" value="1"/>
</dbReference>
<protein>
    <submittedName>
        <fullName evidence="8">ATP-dependent Clp protease ATP-binding subunit ClpC</fullName>
    </submittedName>
</protein>
<dbReference type="InterPro" id="IPR004176">
    <property type="entry name" value="Clp_R_N"/>
</dbReference>
<keyword evidence="8" id="KW-0378">Hydrolase</keyword>
<evidence type="ECO:0000256" key="2">
    <source>
        <dbReference type="ARBA" id="ARBA00022741"/>
    </source>
</evidence>
<keyword evidence="1" id="KW-0677">Repeat</keyword>
<keyword evidence="2" id="KW-0547">Nucleotide-binding</keyword>
<dbReference type="SUPFAM" id="SSF81923">
    <property type="entry name" value="Double Clp-N motif"/>
    <property type="match status" value="1"/>
</dbReference>
<evidence type="ECO:0000313" key="9">
    <source>
        <dbReference type="Proteomes" id="UP000230586"/>
    </source>
</evidence>
<dbReference type="Pfam" id="PF17871">
    <property type="entry name" value="AAA_lid_9"/>
    <property type="match status" value="1"/>
</dbReference>
<dbReference type="GO" id="GO:0034605">
    <property type="term" value="P:cellular response to heat"/>
    <property type="evidence" value="ECO:0007669"/>
    <property type="project" value="TreeGrafter"/>
</dbReference>
<keyword evidence="8" id="KW-0645">Protease</keyword>
<dbReference type="GO" id="GO:0005524">
    <property type="term" value="F:ATP binding"/>
    <property type="evidence" value="ECO:0007669"/>
    <property type="project" value="UniProtKB-KW"/>
</dbReference>
<dbReference type="GO" id="GO:0008233">
    <property type="term" value="F:peptidase activity"/>
    <property type="evidence" value="ECO:0007669"/>
    <property type="project" value="UniProtKB-KW"/>
</dbReference>
<dbReference type="InterPro" id="IPR027417">
    <property type="entry name" value="P-loop_NTPase"/>
</dbReference>
<dbReference type="Gene3D" id="1.10.8.60">
    <property type="match status" value="2"/>
</dbReference>
<dbReference type="EMBL" id="PEXX01000022">
    <property type="protein sequence ID" value="PIU10806.1"/>
    <property type="molecule type" value="Genomic_DNA"/>
</dbReference>
<proteinExistence type="predicted"/>
<dbReference type="PRINTS" id="PR00300">
    <property type="entry name" value="CLPPROTEASEA"/>
</dbReference>
<dbReference type="InterPro" id="IPR003593">
    <property type="entry name" value="AAA+_ATPase"/>
</dbReference>
<dbReference type="Gene3D" id="1.10.1780.10">
    <property type="entry name" value="Clp, N-terminal domain"/>
    <property type="match status" value="1"/>
</dbReference>
<dbReference type="Gene3D" id="3.40.50.300">
    <property type="entry name" value="P-loop containing nucleotide triphosphate hydrolases"/>
    <property type="match status" value="2"/>
</dbReference>
<dbReference type="AlphaFoldDB" id="A0A2M6XT38"/>
<dbReference type="InterPro" id="IPR003959">
    <property type="entry name" value="ATPase_AAA_core"/>
</dbReference>
<dbReference type="PROSITE" id="PS00870">
    <property type="entry name" value="CLPAB_1"/>
    <property type="match status" value="1"/>
</dbReference>
<gene>
    <name evidence="8" type="ORF">COT27_01230</name>
</gene>
<evidence type="ECO:0000256" key="3">
    <source>
        <dbReference type="ARBA" id="ARBA00022840"/>
    </source>
</evidence>